<feature type="domain" description="PLD phosphodiesterase" evidence="1">
    <location>
        <begin position="116"/>
        <end position="143"/>
    </location>
</feature>
<dbReference type="CDD" id="cd09110">
    <property type="entry name" value="PLDc_CLS_1"/>
    <property type="match status" value="1"/>
</dbReference>
<evidence type="ECO:0000313" key="3">
    <source>
        <dbReference type="Proteomes" id="UP000317593"/>
    </source>
</evidence>
<dbReference type="Gene3D" id="3.30.870.10">
    <property type="entry name" value="Endonuclease Chain A"/>
    <property type="match status" value="2"/>
</dbReference>
<dbReference type="RefSeq" id="WP_142714295.1">
    <property type="nucleotide sequence ID" value="NZ_FXTH01000007.1"/>
</dbReference>
<evidence type="ECO:0000313" key="2">
    <source>
        <dbReference type="EMBL" id="SMO62104.1"/>
    </source>
</evidence>
<organism evidence="2 3">
    <name type="scientific">Fodinibius sediminis</name>
    <dbReference type="NCBI Taxonomy" id="1214077"/>
    <lineage>
        <taxon>Bacteria</taxon>
        <taxon>Pseudomonadati</taxon>
        <taxon>Balneolota</taxon>
        <taxon>Balneolia</taxon>
        <taxon>Balneolales</taxon>
        <taxon>Balneolaceae</taxon>
        <taxon>Fodinibius</taxon>
    </lineage>
</organism>
<accession>A0A521CRM3</accession>
<dbReference type="GO" id="GO:0032049">
    <property type="term" value="P:cardiolipin biosynthetic process"/>
    <property type="evidence" value="ECO:0007669"/>
    <property type="project" value="UniProtKB-ARBA"/>
</dbReference>
<protein>
    <submittedName>
        <fullName evidence="2">Cardiolipin synthase</fullName>
    </submittedName>
</protein>
<dbReference type="SMART" id="SM00155">
    <property type="entry name" value="PLDc"/>
    <property type="match status" value="2"/>
</dbReference>
<proteinExistence type="predicted"/>
<evidence type="ECO:0000259" key="1">
    <source>
        <dbReference type="PROSITE" id="PS50035"/>
    </source>
</evidence>
<dbReference type="InterPro" id="IPR025202">
    <property type="entry name" value="PLD-like_dom"/>
</dbReference>
<dbReference type="PROSITE" id="PS50035">
    <property type="entry name" value="PLD"/>
    <property type="match status" value="2"/>
</dbReference>
<dbReference type="GO" id="GO:0030572">
    <property type="term" value="F:phosphatidyltransferase activity"/>
    <property type="evidence" value="ECO:0007669"/>
    <property type="project" value="UniProtKB-ARBA"/>
</dbReference>
<gene>
    <name evidence="2" type="ORF">SAMN06265218_10735</name>
</gene>
<keyword evidence="3" id="KW-1185">Reference proteome</keyword>
<dbReference type="EMBL" id="FXTH01000007">
    <property type="protein sequence ID" value="SMO62104.1"/>
    <property type="molecule type" value="Genomic_DNA"/>
</dbReference>
<dbReference type="SUPFAM" id="SSF56024">
    <property type="entry name" value="Phospholipase D/nuclease"/>
    <property type="match status" value="2"/>
</dbReference>
<dbReference type="InterPro" id="IPR001736">
    <property type="entry name" value="PLipase_D/transphosphatidylase"/>
</dbReference>
<dbReference type="AlphaFoldDB" id="A0A521CRM3"/>
<reference evidence="2 3" key="1">
    <citation type="submission" date="2017-05" db="EMBL/GenBank/DDBJ databases">
        <authorList>
            <person name="Varghese N."/>
            <person name="Submissions S."/>
        </authorList>
    </citation>
    <scope>NUCLEOTIDE SEQUENCE [LARGE SCALE GENOMIC DNA]</scope>
    <source>
        <strain evidence="2 3">DSM 21194</strain>
    </source>
</reference>
<dbReference type="Pfam" id="PF13091">
    <property type="entry name" value="PLDc_2"/>
    <property type="match status" value="2"/>
</dbReference>
<sequence length="388" mass="44386">MDYKEILERTVGTPFSTDNTIQVLKNGVEIFPAMLNAIDRARHQIDFLTFVYWKGDIADRFARKLAQKSEEGVDVRVILDSFGGAFIRDELVDLMKESGVRFEWFRPFKQWKVWKTDNRTHRKLLICDGQVAFTGGVGIAEEWEGDARDPSEWRETHFSIQGPAVLGLQSAFLENWIETGYQLNRELVDYSNNGRWETDTASGVHEIPLQVVRTSASVRWSDIVILYETLLGLARDSIKITTAYFNPNESMVRLLCDAASRGVDIHIMIPGKHTDQRVANIAGSDRFDDLLDAGVHLWLYQKTMLHSKVIIVDDYVSCIGSANFNHRSMLKDDEINMVALSTQLSSILVDHYEEDLAHCDQVERGRWKQRGVTQRGLEVLSKLFKQEI</sequence>
<dbReference type="PANTHER" id="PTHR21248:SF22">
    <property type="entry name" value="PHOSPHOLIPASE D"/>
    <property type="match status" value="1"/>
</dbReference>
<dbReference type="PANTHER" id="PTHR21248">
    <property type="entry name" value="CARDIOLIPIN SYNTHASE"/>
    <property type="match status" value="1"/>
</dbReference>
<dbReference type="OrthoDB" id="9762009at2"/>
<dbReference type="Proteomes" id="UP000317593">
    <property type="component" value="Unassembled WGS sequence"/>
</dbReference>
<feature type="domain" description="PLD phosphodiesterase" evidence="1">
    <location>
        <begin position="301"/>
        <end position="328"/>
    </location>
</feature>
<name>A0A521CRM3_9BACT</name>